<reference evidence="2 3" key="1">
    <citation type="journal article" date="2023" name="J. Hered.">
        <title>Chromosome-level genome of the wood stork (Mycteria americana) provides insight into avian chromosome evolution.</title>
        <authorList>
            <person name="Flamio R. Jr."/>
            <person name="Ramstad K.M."/>
        </authorList>
    </citation>
    <scope>NUCLEOTIDE SEQUENCE [LARGE SCALE GENOMIC DNA]</scope>
    <source>
        <strain evidence="2">JAX WOST 10</strain>
    </source>
</reference>
<accession>A0AAN7NBN6</accession>
<feature type="compositionally biased region" description="Low complexity" evidence="1">
    <location>
        <begin position="70"/>
        <end position="82"/>
    </location>
</feature>
<feature type="region of interest" description="Disordered" evidence="1">
    <location>
        <begin position="61"/>
        <end position="82"/>
    </location>
</feature>
<evidence type="ECO:0000313" key="3">
    <source>
        <dbReference type="Proteomes" id="UP001333110"/>
    </source>
</evidence>
<gene>
    <name evidence="2" type="ORF">QYF61_005778</name>
</gene>
<organism evidence="2 3">
    <name type="scientific">Mycteria americana</name>
    <name type="common">Wood stork</name>
    <dbReference type="NCBI Taxonomy" id="33587"/>
    <lineage>
        <taxon>Eukaryota</taxon>
        <taxon>Metazoa</taxon>
        <taxon>Chordata</taxon>
        <taxon>Craniata</taxon>
        <taxon>Vertebrata</taxon>
        <taxon>Euteleostomi</taxon>
        <taxon>Archelosauria</taxon>
        <taxon>Archosauria</taxon>
        <taxon>Dinosauria</taxon>
        <taxon>Saurischia</taxon>
        <taxon>Theropoda</taxon>
        <taxon>Coelurosauria</taxon>
        <taxon>Aves</taxon>
        <taxon>Neognathae</taxon>
        <taxon>Neoaves</taxon>
        <taxon>Aequornithes</taxon>
        <taxon>Ciconiiformes</taxon>
        <taxon>Ciconiidae</taxon>
        <taxon>Mycteria</taxon>
    </lineage>
</organism>
<feature type="compositionally biased region" description="Acidic residues" evidence="1">
    <location>
        <begin position="147"/>
        <end position="160"/>
    </location>
</feature>
<feature type="compositionally biased region" description="Basic residues" evidence="1">
    <location>
        <begin position="120"/>
        <end position="130"/>
    </location>
</feature>
<dbReference type="EMBL" id="JAUNZN010000024">
    <property type="protein sequence ID" value="KAK4808461.1"/>
    <property type="molecule type" value="Genomic_DNA"/>
</dbReference>
<dbReference type="AlphaFoldDB" id="A0AAN7NBN6"/>
<dbReference type="Proteomes" id="UP001333110">
    <property type="component" value="Unassembled WGS sequence"/>
</dbReference>
<proteinExistence type="predicted"/>
<evidence type="ECO:0000313" key="2">
    <source>
        <dbReference type="EMBL" id="KAK4808461.1"/>
    </source>
</evidence>
<keyword evidence="3" id="KW-1185">Reference proteome</keyword>
<feature type="region of interest" description="Disordered" evidence="1">
    <location>
        <begin position="119"/>
        <end position="160"/>
    </location>
</feature>
<evidence type="ECO:0000256" key="1">
    <source>
        <dbReference type="SAM" id="MobiDB-lite"/>
    </source>
</evidence>
<sequence length="160" mass="17353">MFWNFTPEQVQNPEKLVAYLEKGCYHPGNSRETQITAMCWGLAHACRALLNAIQYPQGEEKVSVSDDKVTGTAATPAPPATGTMATLAPPATGIASTSALATNTVVEPGNQPVRVAVASMHKKKSWRQKSARLEREDEKAGPSQREAEEEEKVVDETETT</sequence>
<name>A0AAN7NBN6_MYCAM</name>
<feature type="compositionally biased region" description="Basic and acidic residues" evidence="1">
    <location>
        <begin position="131"/>
        <end position="140"/>
    </location>
</feature>
<comment type="caution">
    <text evidence="2">The sequence shown here is derived from an EMBL/GenBank/DDBJ whole genome shotgun (WGS) entry which is preliminary data.</text>
</comment>
<protein>
    <submittedName>
        <fullName evidence="2">Uncharacterized protein</fullName>
    </submittedName>
</protein>